<dbReference type="OrthoDB" id="9788659at2"/>
<dbReference type="RefSeq" id="WP_138081605.1">
    <property type="nucleotide sequence ID" value="NZ_VAJM01000016.1"/>
</dbReference>
<evidence type="ECO:0000313" key="1">
    <source>
        <dbReference type="EMBL" id="TLM88741.1"/>
    </source>
</evidence>
<comment type="caution">
    <text evidence="1">The sequence shown here is derived from an EMBL/GenBank/DDBJ whole genome shotgun (WGS) entry which is preliminary data.</text>
</comment>
<gene>
    <name evidence="1" type="ORF">FDY95_23190</name>
</gene>
<organism evidence="1 2">
    <name type="scientific">Hymenobacter jeollabukensis</name>
    <dbReference type="NCBI Taxonomy" id="2025313"/>
    <lineage>
        <taxon>Bacteria</taxon>
        <taxon>Pseudomonadati</taxon>
        <taxon>Bacteroidota</taxon>
        <taxon>Cytophagia</taxon>
        <taxon>Cytophagales</taxon>
        <taxon>Hymenobacteraceae</taxon>
        <taxon>Hymenobacter</taxon>
    </lineage>
</organism>
<dbReference type="Proteomes" id="UP000305517">
    <property type="component" value="Unassembled WGS sequence"/>
</dbReference>
<reference evidence="1 2" key="1">
    <citation type="submission" date="2019-05" db="EMBL/GenBank/DDBJ databases">
        <title>Hymenobacter edaphi sp. nov., isolated from abandoned arsenic-contaminated farmland soil.</title>
        <authorList>
            <person name="Nie L."/>
        </authorList>
    </citation>
    <scope>NUCLEOTIDE SEQUENCE [LARGE SCALE GENOMIC DNA]</scope>
    <source>
        <strain evidence="1 2">1-3-3-8</strain>
    </source>
</reference>
<proteinExistence type="predicted"/>
<sequence>MQNITEFQTQSRGEWIKLLDALFPHGLPTRASWDDQAAICAVLNHLGTAAQLHYAFLPTHGGLNLSGAQPNGSTGLTELYLGSQVWICQVANLSFESFGDRNDYQWCYFRIELGALPAVPESQPEGNGYYQRLTELAPGQYLPPQDFDNRFEEESEYLKSARLVLRYLKGSIVLFKAPSVYDALDHSTSAAHEPLSADAFRNRVELLRNHIRQTGPHTTKSRLDSILLHGDMQPEL</sequence>
<dbReference type="EMBL" id="VAJM01000016">
    <property type="protein sequence ID" value="TLM88741.1"/>
    <property type="molecule type" value="Genomic_DNA"/>
</dbReference>
<keyword evidence="2" id="KW-1185">Reference proteome</keyword>
<accession>A0A5R8WJ97</accession>
<evidence type="ECO:0000313" key="2">
    <source>
        <dbReference type="Proteomes" id="UP000305517"/>
    </source>
</evidence>
<name>A0A5R8WJ97_9BACT</name>
<protein>
    <submittedName>
        <fullName evidence="1">Uncharacterized protein</fullName>
    </submittedName>
</protein>
<dbReference type="AlphaFoldDB" id="A0A5R8WJ97"/>